<feature type="compositionally biased region" description="Polar residues" evidence="5">
    <location>
        <begin position="531"/>
        <end position="553"/>
    </location>
</feature>
<feature type="transmembrane region" description="Helical" evidence="6">
    <location>
        <begin position="204"/>
        <end position="231"/>
    </location>
</feature>
<dbReference type="GO" id="GO:0016020">
    <property type="term" value="C:membrane"/>
    <property type="evidence" value="ECO:0007669"/>
    <property type="project" value="UniProtKB-SubCell"/>
</dbReference>
<feature type="region of interest" description="Disordered" evidence="5">
    <location>
        <begin position="1"/>
        <end position="31"/>
    </location>
</feature>
<dbReference type="PANTHER" id="PTHR11662">
    <property type="entry name" value="SOLUTE CARRIER FAMILY 17"/>
    <property type="match status" value="1"/>
</dbReference>
<dbReference type="Gene3D" id="1.20.1250.20">
    <property type="entry name" value="MFS general substrate transporter like domains"/>
    <property type="match status" value="2"/>
</dbReference>
<reference evidence="8" key="1">
    <citation type="submission" date="2022-08" db="UniProtKB">
        <authorList>
            <consortium name="EnsemblMetazoa"/>
        </authorList>
    </citation>
    <scope>IDENTIFICATION</scope>
    <source>
        <strain evidence="8">05x7-T-G4-1.051#20</strain>
    </source>
</reference>
<dbReference type="InterPro" id="IPR020846">
    <property type="entry name" value="MFS_dom"/>
</dbReference>
<feature type="domain" description="Major facilitator superfamily (MFS) profile" evidence="7">
    <location>
        <begin position="56"/>
        <end position="493"/>
    </location>
</feature>
<evidence type="ECO:0000313" key="9">
    <source>
        <dbReference type="Proteomes" id="UP000005408"/>
    </source>
</evidence>
<organism evidence="8 9">
    <name type="scientific">Magallana gigas</name>
    <name type="common">Pacific oyster</name>
    <name type="synonym">Crassostrea gigas</name>
    <dbReference type="NCBI Taxonomy" id="29159"/>
    <lineage>
        <taxon>Eukaryota</taxon>
        <taxon>Metazoa</taxon>
        <taxon>Spiralia</taxon>
        <taxon>Lophotrochozoa</taxon>
        <taxon>Mollusca</taxon>
        <taxon>Bivalvia</taxon>
        <taxon>Autobranchia</taxon>
        <taxon>Pteriomorphia</taxon>
        <taxon>Ostreida</taxon>
        <taxon>Ostreoidea</taxon>
        <taxon>Ostreidae</taxon>
        <taxon>Magallana</taxon>
    </lineage>
</organism>
<dbReference type="OrthoDB" id="2985014at2759"/>
<dbReference type="PANTHER" id="PTHR11662:SF399">
    <property type="entry name" value="FI19708P1-RELATED"/>
    <property type="match status" value="1"/>
</dbReference>
<keyword evidence="9" id="KW-1185">Reference proteome</keyword>
<dbReference type="EnsemblMetazoa" id="G20535.1">
    <property type="protein sequence ID" value="G20535.1:cds"/>
    <property type="gene ID" value="G20535"/>
</dbReference>
<dbReference type="Proteomes" id="UP000005408">
    <property type="component" value="Unassembled WGS sequence"/>
</dbReference>
<feature type="transmembrane region" description="Helical" evidence="6">
    <location>
        <begin position="376"/>
        <end position="394"/>
    </location>
</feature>
<feature type="transmembrane region" description="Helical" evidence="6">
    <location>
        <begin position="144"/>
        <end position="163"/>
    </location>
</feature>
<feature type="transmembrane region" description="Helical" evidence="6">
    <location>
        <begin position="400"/>
        <end position="420"/>
    </location>
</feature>
<dbReference type="InterPro" id="IPR036259">
    <property type="entry name" value="MFS_trans_sf"/>
</dbReference>
<proteinExistence type="predicted"/>
<dbReference type="FunFam" id="1.20.1250.20:FF:000532">
    <property type="entry name" value="SLC (SoLute Carrier) homolog"/>
    <property type="match status" value="1"/>
</dbReference>
<protein>
    <recommendedName>
        <fullName evidence="7">Major facilitator superfamily (MFS) profile domain-containing protein</fullName>
    </recommendedName>
</protein>
<evidence type="ECO:0000259" key="7">
    <source>
        <dbReference type="PROSITE" id="PS50850"/>
    </source>
</evidence>
<feature type="compositionally biased region" description="Polar residues" evidence="5">
    <location>
        <begin position="1"/>
        <end position="20"/>
    </location>
</feature>
<dbReference type="OMA" id="IAHICHS"/>
<evidence type="ECO:0000256" key="5">
    <source>
        <dbReference type="SAM" id="MobiDB-lite"/>
    </source>
</evidence>
<name>A0A8W8JPZ6_MAGGI</name>
<dbReference type="GO" id="GO:0022857">
    <property type="term" value="F:transmembrane transporter activity"/>
    <property type="evidence" value="ECO:0007669"/>
    <property type="project" value="InterPro"/>
</dbReference>
<sequence>MGSSDNTKIVNGNRRGSVTFPTDHDTKPEACADPSAPEGFLDKYLSHRWVVTYMCSLMFVALPMLQNCITMALVCMESNYIEPTSNKNLSKATNNISGKAETNIWNIRLEGDVRSQVLTAEFYAFPFTPLIGGYLSGKFSAKRVVILIILLLAGSSALTPLVLTFNPYIAIGLRCVSGLSSGGLQSSLTELLSKWAPLNERAQIVSTAMAGIFIGFILNFSTSGFICTIPVHNGWPFIMYIFSGFNFLVLIPWILFVYDTPFEHPRIKPDEIKRIRHRRRDSTVAKMPRPPWLQILRSGPFWGLLTVHMGYNFIATTMGTFLPIYLNDILKFDVTVNGLASSMPPLARFLASLGGGHISDLLISRGTFSTTVVRKIFMATGNILSVPFLIGLSFMDRSQASYAVILVVLFWFIQALNTCSLRVNQIDIAPRYAGVLTGMTGTMANIAAMLAPIITFQLTKNRTKEEWQVVFFICAGISVFGAIVFLVLGSGIEQSWAKDPNFNMEMGIAADKRTENTSASSEKIIDKAAINDSTPNGQPQNHTVDNSSATTYDEQAKDPTKWGSEKQSDQASELSSPEEVVADIKRYLVTRDVESLCDDETDIQASYSAGVLNEGFVCDKDIKSTDPENAFHSFIIQTETNGVCGSTDDFIKFNVRL</sequence>
<feature type="region of interest" description="Disordered" evidence="5">
    <location>
        <begin position="528"/>
        <end position="577"/>
    </location>
</feature>
<dbReference type="KEGG" id="crg:105346585"/>
<comment type="subcellular location">
    <subcellularLocation>
        <location evidence="1">Membrane</location>
        <topology evidence="1">Multi-pass membrane protein</topology>
    </subcellularLocation>
</comment>
<keyword evidence="4 6" id="KW-0472">Membrane</keyword>
<dbReference type="SUPFAM" id="SSF103473">
    <property type="entry name" value="MFS general substrate transporter"/>
    <property type="match status" value="1"/>
</dbReference>
<feature type="transmembrane region" description="Helical" evidence="6">
    <location>
        <begin position="301"/>
        <end position="326"/>
    </location>
</feature>
<dbReference type="Pfam" id="PF07690">
    <property type="entry name" value="MFS_1"/>
    <property type="match status" value="1"/>
</dbReference>
<feature type="transmembrane region" description="Helical" evidence="6">
    <location>
        <begin position="50"/>
        <end position="75"/>
    </location>
</feature>
<dbReference type="RefSeq" id="XP_011453526.3">
    <property type="nucleotide sequence ID" value="XM_011455224.4"/>
</dbReference>
<keyword evidence="3 6" id="KW-1133">Transmembrane helix</keyword>
<evidence type="ECO:0000256" key="2">
    <source>
        <dbReference type="ARBA" id="ARBA00022692"/>
    </source>
</evidence>
<evidence type="ECO:0000256" key="1">
    <source>
        <dbReference type="ARBA" id="ARBA00004141"/>
    </source>
</evidence>
<keyword evidence="2 6" id="KW-0812">Transmembrane</keyword>
<dbReference type="InterPro" id="IPR050382">
    <property type="entry name" value="MFS_Na/Anion_cotransporter"/>
</dbReference>
<feature type="transmembrane region" description="Helical" evidence="6">
    <location>
        <begin position="237"/>
        <end position="258"/>
    </location>
</feature>
<evidence type="ECO:0000256" key="4">
    <source>
        <dbReference type="ARBA" id="ARBA00023136"/>
    </source>
</evidence>
<accession>A0A8W8JPZ6</accession>
<dbReference type="PROSITE" id="PS50850">
    <property type="entry name" value="MFS"/>
    <property type="match status" value="1"/>
</dbReference>
<dbReference type="AlphaFoldDB" id="A0A8W8JPZ6"/>
<evidence type="ECO:0000256" key="3">
    <source>
        <dbReference type="ARBA" id="ARBA00022989"/>
    </source>
</evidence>
<dbReference type="InterPro" id="IPR011701">
    <property type="entry name" value="MFS"/>
</dbReference>
<evidence type="ECO:0000313" key="8">
    <source>
        <dbReference type="EnsemblMetazoa" id="G20535.1:cds"/>
    </source>
</evidence>
<evidence type="ECO:0000256" key="6">
    <source>
        <dbReference type="SAM" id="Phobius"/>
    </source>
</evidence>
<dbReference type="EnsemblMetazoa" id="G20535.2">
    <property type="protein sequence ID" value="G20535.2:cds"/>
    <property type="gene ID" value="G20535"/>
</dbReference>
<dbReference type="GeneID" id="105346585"/>
<dbReference type="EnsemblMetazoa" id="G20535.3">
    <property type="protein sequence ID" value="G20535.3:cds"/>
    <property type="gene ID" value="G20535"/>
</dbReference>
<dbReference type="GO" id="GO:0006820">
    <property type="term" value="P:monoatomic anion transport"/>
    <property type="evidence" value="ECO:0007669"/>
    <property type="project" value="TreeGrafter"/>
</dbReference>
<feature type="transmembrane region" description="Helical" evidence="6">
    <location>
        <begin position="432"/>
        <end position="455"/>
    </location>
</feature>
<feature type="compositionally biased region" description="Basic and acidic residues" evidence="5">
    <location>
        <begin position="554"/>
        <end position="568"/>
    </location>
</feature>
<feature type="transmembrane region" description="Helical" evidence="6">
    <location>
        <begin position="467"/>
        <end position="488"/>
    </location>
</feature>